<protein>
    <submittedName>
        <fullName evidence="2">Uncharacterized protein</fullName>
    </submittedName>
</protein>
<feature type="compositionally biased region" description="Basic residues" evidence="1">
    <location>
        <begin position="17"/>
        <end position="37"/>
    </location>
</feature>
<organism evidence="2 3">
    <name type="scientific">Bifidobacterium choerinum</name>
    <dbReference type="NCBI Taxonomy" id="35760"/>
    <lineage>
        <taxon>Bacteria</taxon>
        <taxon>Bacillati</taxon>
        <taxon>Actinomycetota</taxon>
        <taxon>Actinomycetes</taxon>
        <taxon>Bifidobacteriales</taxon>
        <taxon>Bifidobacteriaceae</taxon>
        <taxon>Bifidobacterium</taxon>
    </lineage>
</organism>
<sequence>MQTQSPAGHRHDGPHRTPLRIRRHDHPRRHREQRPRRAHDLSFARL</sequence>
<dbReference type="Proteomes" id="UP000028995">
    <property type="component" value="Unassembled WGS sequence"/>
</dbReference>
<gene>
    <name evidence="2" type="ORF">BCHO_0067</name>
</gene>
<dbReference type="AlphaFoldDB" id="A0A087AGT7"/>
<name>A0A087AGT7_9BIFI</name>
<evidence type="ECO:0000313" key="2">
    <source>
        <dbReference type="EMBL" id="KFI57987.1"/>
    </source>
</evidence>
<dbReference type="STRING" id="35760.BCHO_0067"/>
<reference evidence="2 3" key="1">
    <citation type="submission" date="2014-03" db="EMBL/GenBank/DDBJ databases">
        <title>Genomics of Bifidobacteria.</title>
        <authorList>
            <person name="Ventura M."/>
            <person name="Milani C."/>
            <person name="Lugli G.A."/>
        </authorList>
    </citation>
    <scope>NUCLEOTIDE SEQUENCE [LARGE SCALE GENOMIC DNA]</scope>
    <source>
        <strain evidence="2 3">LMG 10510</strain>
    </source>
</reference>
<feature type="region of interest" description="Disordered" evidence="1">
    <location>
        <begin position="1"/>
        <end position="46"/>
    </location>
</feature>
<proteinExistence type="predicted"/>
<evidence type="ECO:0000256" key="1">
    <source>
        <dbReference type="SAM" id="MobiDB-lite"/>
    </source>
</evidence>
<comment type="caution">
    <text evidence="2">The sequence shown here is derived from an EMBL/GenBank/DDBJ whole genome shotgun (WGS) entry which is preliminary data.</text>
</comment>
<evidence type="ECO:0000313" key="3">
    <source>
        <dbReference type="Proteomes" id="UP000028995"/>
    </source>
</evidence>
<keyword evidence="3" id="KW-1185">Reference proteome</keyword>
<dbReference type="EMBL" id="JGYU01000002">
    <property type="protein sequence ID" value="KFI57987.1"/>
    <property type="molecule type" value="Genomic_DNA"/>
</dbReference>
<accession>A0A087AGT7</accession>